<protein>
    <submittedName>
        <fullName evidence="1">Uncharacterized protein</fullName>
    </submittedName>
</protein>
<dbReference type="AlphaFoldDB" id="A0A0C2IN80"/>
<accession>A0A0C2IN80</accession>
<reference evidence="1 2" key="1">
    <citation type="journal article" date="2014" name="Genome Biol. Evol.">
        <title>The genome of the myxosporean Thelohanellus kitauei shows adaptations to nutrient acquisition within its fish host.</title>
        <authorList>
            <person name="Yang Y."/>
            <person name="Xiong J."/>
            <person name="Zhou Z."/>
            <person name="Huo F."/>
            <person name="Miao W."/>
            <person name="Ran C."/>
            <person name="Liu Y."/>
            <person name="Zhang J."/>
            <person name="Feng J."/>
            <person name="Wang M."/>
            <person name="Wang M."/>
            <person name="Wang L."/>
            <person name="Yao B."/>
        </authorList>
    </citation>
    <scope>NUCLEOTIDE SEQUENCE [LARGE SCALE GENOMIC DNA]</scope>
    <source>
        <strain evidence="1">Wuqing</strain>
    </source>
</reference>
<keyword evidence="2" id="KW-1185">Reference proteome</keyword>
<dbReference type="Proteomes" id="UP000031668">
    <property type="component" value="Unassembled WGS sequence"/>
</dbReference>
<sequence>MDKKENIYALDDEENKRKKRLIFQKPNIAYCPWHNQVHPIVHRIILSKRSVARTCSGPFWSTTFSYNGYRFVITERPIEGNLGEYLEALHKHDIKYLARCSDAGYVHEVFEKIGMEILVQYFSLSNDLIK</sequence>
<evidence type="ECO:0000313" key="2">
    <source>
        <dbReference type="Proteomes" id="UP000031668"/>
    </source>
</evidence>
<dbReference type="OrthoDB" id="5632at2759"/>
<proteinExistence type="predicted"/>
<organism evidence="1 2">
    <name type="scientific">Thelohanellus kitauei</name>
    <name type="common">Myxosporean</name>
    <dbReference type="NCBI Taxonomy" id="669202"/>
    <lineage>
        <taxon>Eukaryota</taxon>
        <taxon>Metazoa</taxon>
        <taxon>Cnidaria</taxon>
        <taxon>Myxozoa</taxon>
        <taxon>Myxosporea</taxon>
        <taxon>Bivalvulida</taxon>
        <taxon>Platysporina</taxon>
        <taxon>Myxobolidae</taxon>
        <taxon>Thelohanellus</taxon>
    </lineage>
</organism>
<name>A0A0C2IN80_THEKT</name>
<evidence type="ECO:0000313" key="1">
    <source>
        <dbReference type="EMBL" id="KII66929.1"/>
    </source>
</evidence>
<dbReference type="EMBL" id="JWZT01003375">
    <property type="protein sequence ID" value="KII66929.1"/>
    <property type="molecule type" value="Genomic_DNA"/>
</dbReference>
<gene>
    <name evidence="1" type="ORF">RF11_03596</name>
</gene>
<comment type="caution">
    <text evidence="1">The sequence shown here is derived from an EMBL/GenBank/DDBJ whole genome shotgun (WGS) entry which is preliminary data.</text>
</comment>